<dbReference type="InterPro" id="IPR001753">
    <property type="entry name" value="Enoyl-CoA_hydra/iso"/>
</dbReference>
<evidence type="ECO:0000256" key="16">
    <source>
        <dbReference type="ARBA" id="ARBA00023709"/>
    </source>
</evidence>
<dbReference type="UniPathway" id="UPA00659"/>
<dbReference type="EMBL" id="EQ973812">
    <property type="protein sequence ID" value="EEF45559.1"/>
    <property type="molecule type" value="Genomic_DNA"/>
</dbReference>
<dbReference type="InParanoid" id="B9RT76"/>
<dbReference type="InterPro" id="IPR006108">
    <property type="entry name" value="3HC_DH_C"/>
</dbReference>
<dbReference type="InterPro" id="IPR006180">
    <property type="entry name" value="3-OHacyl-CoA_DH_CS"/>
</dbReference>
<evidence type="ECO:0000259" key="19">
    <source>
        <dbReference type="Pfam" id="PF02737"/>
    </source>
</evidence>
<keyword evidence="8" id="KW-0560">Oxidoreductase</keyword>
<dbReference type="InterPro" id="IPR006176">
    <property type="entry name" value="3-OHacyl-CoA_DH_NAD-bd"/>
</dbReference>
<comment type="catalytic activity">
    <reaction evidence="2">
        <text>a (3E)-enoyl-CoA = a 4-saturated (2E)-enoyl-CoA</text>
        <dbReference type="Rhea" id="RHEA:45228"/>
        <dbReference type="ChEBI" id="CHEBI:58521"/>
        <dbReference type="ChEBI" id="CHEBI:85097"/>
        <dbReference type="EC" id="5.3.3.8"/>
    </reaction>
</comment>
<evidence type="ECO:0000256" key="11">
    <source>
        <dbReference type="ARBA" id="ARBA00023140"/>
    </source>
</evidence>
<comment type="catalytic activity">
    <reaction evidence="16">
        <text>a (3S)-3-hydroxyacyl-CoA = a (2E)-enoyl-CoA + H2O</text>
        <dbReference type="Rhea" id="RHEA:16105"/>
        <dbReference type="ChEBI" id="CHEBI:15377"/>
        <dbReference type="ChEBI" id="CHEBI:57318"/>
        <dbReference type="ChEBI" id="CHEBI:58856"/>
        <dbReference type="EC" id="4.2.1.17"/>
    </reaction>
</comment>
<dbReference type="SUPFAM" id="SSF52096">
    <property type="entry name" value="ClpP/crotonase"/>
    <property type="match status" value="1"/>
</dbReference>
<name>B9RT76_RICCO</name>
<protein>
    <submittedName>
        <fullName evidence="20">3-hydroxyacyl-CoA dehyrogenase, putative</fullName>
        <ecNumber evidence="20">5.1.2.3</ecNumber>
    </submittedName>
</protein>
<keyword evidence="7" id="KW-0276">Fatty acid metabolism</keyword>
<gene>
    <name evidence="20" type="ORF">RCOM_0681710</name>
</gene>
<dbReference type="GO" id="GO:0070403">
    <property type="term" value="F:NAD+ binding"/>
    <property type="evidence" value="ECO:0007669"/>
    <property type="project" value="InterPro"/>
</dbReference>
<comment type="catalytic activity">
    <reaction evidence="17">
        <text>a 4-saturated-(3S)-3-hydroxyacyl-CoA = a (3E)-enoyl-CoA + H2O</text>
        <dbReference type="Rhea" id="RHEA:20724"/>
        <dbReference type="ChEBI" id="CHEBI:15377"/>
        <dbReference type="ChEBI" id="CHEBI:58521"/>
        <dbReference type="ChEBI" id="CHEBI:137480"/>
        <dbReference type="EC" id="4.2.1.17"/>
    </reaction>
</comment>
<dbReference type="GO" id="GO:0004165">
    <property type="term" value="F:delta(3)-delta(2)-enoyl-CoA isomerase activity"/>
    <property type="evidence" value="ECO:0007669"/>
    <property type="project" value="UniProtKB-EC"/>
</dbReference>
<keyword evidence="11" id="KW-0576">Peroxisome</keyword>
<dbReference type="FunFam" id="3.40.50.720:FF:000009">
    <property type="entry name" value="Fatty oxidation complex, alpha subunit"/>
    <property type="match status" value="1"/>
</dbReference>
<dbReference type="GO" id="GO:0008692">
    <property type="term" value="F:3-hydroxybutyryl-CoA epimerase activity"/>
    <property type="evidence" value="ECO:0007669"/>
    <property type="project" value="UniProtKB-EC"/>
</dbReference>
<evidence type="ECO:0000256" key="5">
    <source>
        <dbReference type="ARBA" id="ARBA00007005"/>
    </source>
</evidence>
<dbReference type="Proteomes" id="UP000008311">
    <property type="component" value="Unassembled WGS sequence"/>
</dbReference>
<proteinExistence type="inferred from homology"/>
<comment type="catalytic activity">
    <reaction evidence="1">
        <text>a (3Z)-enoyl-CoA = a 4-saturated (2E)-enoyl-CoA</text>
        <dbReference type="Rhea" id="RHEA:45900"/>
        <dbReference type="ChEBI" id="CHEBI:85097"/>
        <dbReference type="ChEBI" id="CHEBI:85489"/>
        <dbReference type="EC" id="5.3.3.8"/>
    </reaction>
</comment>
<feature type="domain" description="3-hydroxyacyl-CoA dehydrogenase NAD binding" evidence="19">
    <location>
        <begin position="172"/>
        <end position="350"/>
    </location>
</feature>
<evidence type="ECO:0000259" key="18">
    <source>
        <dbReference type="Pfam" id="PF00725"/>
    </source>
</evidence>
<evidence type="ECO:0000256" key="6">
    <source>
        <dbReference type="ARBA" id="ARBA00008750"/>
    </source>
</evidence>
<comment type="similarity">
    <text evidence="5">In the central section; belongs to the 3-hydroxyacyl-CoA dehydrogenase family.</text>
</comment>
<keyword evidence="12 20" id="KW-0413">Isomerase</keyword>
<evidence type="ECO:0000256" key="15">
    <source>
        <dbReference type="ARBA" id="ARBA00023701"/>
    </source>
</evidence>
<evidence type="ECO:0000256" key="14">
    <source>
        <dbReference type="ARBA" id="ARBA00023268"/>
    </source>
</evidence>
<dbReference type="Pfam" id="PF02737">
    <property type="entry name" value="3HCDH_N"/>
    <property type="match status" value="1"/>
</dbReference>
<evidence type="ECO:0000256" key="12">
    <source>
        <dbReference type="ARBA" id="ARBA00023235"/>
    </source>
</evidence>
<evidence type="ECO:0000313" key="21">
    <source>
        <dbReference type="Proteomes" id="UP000008311"/>
    </source>
</evidence>
<dbReference type="GO" id="GO:0018812">
    <property type="term" value="F:3-hydroxyacyl-CoA dehydratase activity"/>
    <property type="evidence" value="ECO:0007669"/>
    <property type="project" value="RHEA"/>
</dbReference>
<evidence type="ECO:0000256" key="2">
    <source>
        <dbReference type="ARBA" id="ARBA00000765"/>
    </source>
</evidence>
<dbReference type="GO" id="GO:0006635">
    <property type="term" value="P:fatty acid beta-oxidation"/>
    <property type="evidence" value="ECO:0000318"/>
    <property type="project" value="GO_Central"/>
</dbReference>
<dbReference type="GO" id="GO:0005777">
    <property type="term" value="C:peroxisome"/>
    <property type="evidence" value="ECO:0000318"/>
    <property type="project" value="GO_Central"/>
</dbReference>
<dbReference type="eggNOG" id="KOG1683">
    <property type="taxonomic scope" value="Eukaryota"/>
</dbReference>
<dbReference type="InterPro" id="IPR008927">
    <property type="entry name" value="6-PGluconate_DH-like_C_sf"/>
</dbReference>
<dbReference type="PROSITE" id="PS00067">
    <property type="entry name" value="3HCDH"/>
    <property type="match status" value="1"/>
</dbReference>
<keyword evidence="21" id="KW-1185">Reference proteome</keyword>
<dbReference type="Gene3D" id="1.10.1040.50">
    <property type="match status" value="2"/>
</dbReference>
<evidence type="ECO:0000256" key="7">
    <source>
        <dbReference type="ARBA" id="ARBA00022832"/>
    </source>
</evidence>
<comment type="subcellular location">
    <subcellularLocation>
        <location evidence="3">Peroxisome</location>
    </subcellularLocation>
</comment>
<dbReference type="CDD" id="cd06558">
    <property type="entry name" value="crotonase-like"/>
    <property type="match status" value="1"/>
</dbReference>
<comment type="similarity">
    <text evidence="6">In the N-terminal section; belongs to the enoyl-CoA hydratase/isomerase family.</text>
</comment>
<dbReference type="SUPFAM" id="SSF48179">
    <property type="entry name" value="6-phosphogluconate dehydrogenase C-terminal domain-like"/>
    <property type="match status" value="2"/>
</dbReference>
<evidence type="ECO:0000256" key="13">
    <source>
        <dbReference type="ARBA" id="ARBA00023239"/>
    </source>
</evidence>
<dbReference type="SUPFAM" id="SSF51735">
    <property type="entry name" value="NAD(P)-binding Rossmann-fold domains"/>
    <property type="match status" value="1"/>
</dbReference>
<evidence type="ECO:0000256" key="3">
    <source>
        <dbReference type="ARBA" id="ARBA00004275"/>
    </source>
</evidence>
<dbReference type="Pfam" id="PF00725">
    <property type="entry name" value="3HCDH"/>
    <property type="match status" value="1"/>
</dbReference>
<dbReference type="Gene3D" id="3.40.50.720">
    <property type="entry name" value="NAD(P)-binding Rossmann-like Domain"/>
    <property type="match status" value="1"/>
</dbReference>
<keyword evidence="14" id="KW-0511">Multifunctional enzyme</keyword>
<dbReference type="Gene3D" id="3.90.226.10">
    <property type="entry name" value="2-enoyl-CoA Hydratase, Chain A, domain 1"/>
    <property type="match status" value="1"/>
</dbReference>
<dbReference type="Pfam" id="PF00378">
    <property type="entry name" value="ECH_1"/>
    <property type="match status" value="1"/>
</dbReference>
<comment type="catalytic activity">
    <reaction evidence="15">
        <text>(3S)-3-hydroxybutanoyl-CoA = (3R)-3-hydroxybutanoyl-CoA</text>
        <dbReference type="Rhea" id="RHEA:21760"/>
        <dbReference type="ChEBI" id="CHEBI:57315"/>
        <dbReference type="ChEBI" id="CHEBI:57316"/>
        <dbReference type="EC" id="5.1.2.3"/>
    </reaction>
</comment>
<evidence type="ECO:0000256" key="8">
    <source>
        <dbReference type="ARBA" id="ARBA00023002"/>
    </source>
</evidence>
<dbReference type="STRING" id="3988.B9RT76"/>
<evidence type="ECO:0000256" key="17">
    <source>
        <dbReference type="ARBA" id="ARBA00023717"/>
    </source>
</evidence>
<evidence type="ECO:0000256" key="9">
    <source>
        <dbReference type="ARBA" id="ARBA00023027"/>
    </source>
</evidence>
<evidence type="ECO:0000256" key="4">
    <source>
        <dbReference type="ARBA" id="ARBA00005005"/>
    </source>
</evidence>
<dbReference type="PANTHER" id="PTHR23309">
    <property type="entry name" value="3-HYDROXYACYL-COA DEHYROGENASE"/>
    <property type="match status" value="1"/>
</dbReference>
<evidence type="ECO:0000256" key="1">
    <source>
        <dbReference type="ARBA" id="ARBA00000452"/>
    </source>
</evidence>
<dbReference type="PANTHER" id="PTHR23309:SF9">
    <property type="entry name" value="PEROXISOMAL FATTY ACID BETA-OXIDATION MULTIFUNCTIONAL PROTEIN MFP2"/>
    <property type="match status" value="1"/>
</dbReference>
<dbReference type="EC" id="5.1.2.3" evidence="20"/>
<keyword evidence="9" id="KW-0520">NAD</keyword>
<keyword evidence="10" id="KW-0443">Lipid metabolism</keyword>
<accession>B9RT76</accession>
<keyword evidence="13" id="KW-0456">Lyase</keyword>
<dbReference type="InterPro" id="IPR036291">
    <property type="entry name" value="NAD(P)-bd_dom_sf"/>
</dbReference>
<feature type="domain" description="3-hydroxyacyl-CoA dehydrogenase C-terminal" evidence="18">
    <location>
        <begin position="353"/>
        <end position="433"/>
    </location>
</feature>
<organism evidence="20 21">
    <name type="scientific">Ricinus communis</name>
    <name type="common">Castor bean</name>
    <dbReference type="NCBI Taxonomy" id="3988"/>
    <lineage>
        <taxon>Eukaryota</taxon>
        <taxon>Viridiplantae</taxon>
        <taxon>Streptophyta</taxon>
        <taxon>Embryophyta</taxon>
        <taxon>Tracheophyta</taxon>
        <taxon>Spermatophyta</taxon>
        <taxon>Magnoliopsida</taxon>
        <taxon>eudicotyledons</taxon>
        <taxon>Gunneridae</taxon>
        <taxon>Pentapetalae</taxon>
        <taxon>rosids</taxon>
        <taxon>fabids</taxon>
        <taxon>Malpighiales</taxon>
        <taxon>Euphorbiaceae</taxon>
        <taxon>Acalyphoideae</taxon>
        <taxon>Acalypheae</taxon>
        <taxon>Ricinus</taxon>
    </lineage>
</organism>
<evidence type="ECO:0000313" key="20">
    <source>
        <dbReference type="EMBL" id="EEF45559.1"/>
    </source>
</evidence>
<dbReference type="GO" id="GO:0003857">
    <property type="term" value="F:(3S)-3-hydroxyacyl-CoA dehydrogenase (NAD+) activity"/>
    <property type="evidence" value="ECO:0000318"/>
    <property type="project" value="GO_Central"/>
</dbReference>
<dbReference type="InterPro" id="IPR029045">
    <property type="entry name" value="ClpP/crotonase-like_dom_sf"/>
</dbReference>
<sequence>MDLGPHLGTQRLPRLVGITKALEMMLTSKPVKGEEAHALGLVDALVSPNELVTTARRWALDMLEGRKPWVASLYKTEKLDSLGEAREIFKFARAQARKQAPNLKHPLVCIDVVEEGIVSGPRAGIWKEAEEFQVLVKSNTCKSLVHIFFAQRGTTKVPGITDKGLIPRRVNKVAVLGGGLMGSGIATALILSNYPVILKEVNQQFLDAGINRVRANLQSRVKKGKMSQEKFEKTLSLLKGVLDYESFKDVDMVIEAVIENVSLKQQIFADLEKYCPPHCILASNTSTIDLNLIGQKTRSQDRIIGAHFFSPAHIMPLLEIVRTNQTSAQAIVDLLDVGKKIRKTPVVVGNCTGFAVNRMFFPYTQAAILLVEHGTDPYQIDRAITKFGMPMGPFRLADLVGFGVAIATGMQFIENFPERTYKSMLIPLLQEDKRAGIAVKAADLDIASVMGMGFPPYRGGILFWADSLGSKYIYSRLEEWTKIYGEFFKPCDFLAERAAKGASLGLVAHWDLWYRSSTWELLGLSPGLVHGISSKVDGHCK</sequence>
<dbReference type="AlphaFoldDB" id="B9RT76"/>
<comment type="pathway">
    <text evidence="4">Lipid metabolism; fatty acid beta-oxidation.</text>
</comment>
<evidence type="ECO:0000256" key="10">
    <source>
        <dbReference type="ARBA" id="ARBA00023098"/>
    </source>
</evidence>
<reference evidence="21" key="1">
    <citation type="journal article" date="2010" name="Nat. Biotechnol.">
        <title>Draft genome sequence of the oilseed species Ricinus communis.</title>
        <authorList>
            <person name="Chan A.P."/>
            <person name="Crabtree J."/>
            <person name="Zhao Q."/>
            <person name="Lorenzi H."/>
            <person name="Orvis J."/>
            <person name="Puiu D."/>
            <person name="Melake-Berhan A."/>
            <person name="Jones K.M."/>
            <person name="Redman J."/>
            <person name="Chen G."/>
            <person name="Cahoon E.B."/>
            <person name="Gedil M."/>
            <person name="Stanke M."/>
            <person name="Haas B.J."/>
            <person name="Wortman J.R."/>
            <person name="Fraser-Liggett C.M."/>
            <person name="Ravel J."/>
            <person name="Rabinowicz P.D."/>
        </authorList>
    </citation>
    <scope>NUCLEOTIDE SEQUENCE [LARGE SCALE GENOMIC DNA]</scope>
    <source>
        <strain evidence="21">cv. Hale</strain>
    </source>
</reference>